<dbReference type="Proteomes" id="UP000308365">
    <property type="component" value="Unassembled WGS sequence"/>
</dbReference>
<dbReference type="EMBL" id="RWIC01001038">
    <property type="protein sequence ID" value="TKC38133.1"/>
    <property type="molecule type" value="Genomic_DNA"/>
</dbReference>
<protein>
    <recommendedName>
        <fullName evidence="6">Kelch-like protein 20</fullName>
    </recommendedName>
</protein>
<dbReference type="Gene3D" id="2.120.10.80">
    <property type="entry name" value="Kelch-type beta propeller"/>
    <property type="match status" value="1"/>
</dbReference>
<dbReference type="InterPro" id="IPR006652">
    <property type="entry name" value="Kelch_1"/>
</dbReference>
<evidence type="ECO:0008006" key="6">
    <source>
        <dbReference type="Google" id="ProtNLM"/>
    </source>
</evidence>
<comment type="caution">
    <text evidence="4">The sequence shown here is derived from an EMBL/GenBank/DDBJ whole genome shotgun (WGS) entry which is preliminary data.</text>
</comment>
<dbReference type="PANTHER" id="PTHR45632">
    <property type="entry name" value="LD33804P"/>
    <property type="match status" value="1"/>
</dbReference>
<dbReference type="PANTHER" id="PTHR45632:SF3">
    <property type="entry name" value="KELCH-LIKE PROTEIN 32"/>
    <property type="match status" value="1"/>
</dbReference>
<gene>
    <name evidence="4" type="ORF">EI555_009644</name>
</gene>
<feature type="chain" id="PRO_5020663438" description="Kelch-like protein 20" evidence="3">
    <location>
        <begin position="23"/>
        <end position="213"/>
    </location>
</feature>
<dbReference type="SUPFAM" id="SSF117281">
    <property type="entry name" value="Kelch motif"/>
    <property type="match status" value="1"/>
</dbReference>
<keyword evidence="3" id="KW-0732">Signal</keyword>
<proteinExistence type="predicted"/>
<evidence type="ECO:0000313" key="5">
    <source>
        <dbReference type="Proteomes" id="UP000308365"/>
    </source>
</evidence>
<reference evidence="5" key="1">
    <citation type="journal article" date="2019" name="IScience">
        <title>Narwhal Genome Reveals Long-Term Low Genetic Diversity despite Current Large Abundance Size.</title>
        <authorList>
            <person name="Westbury M.V."/>
            <person name="Petersen B."/>
            <person name="Garde E."/>
            <person name="Heide-Jorgensen M.P."/>
            <person name="Lorenzen E.D."/>
        </authorList>
    </citation>
    <scope>NUCLEOTIDE SEQUENCE [LARGE SCALE GENOMIC DNA]</scope>
</reference>
<dbReference type="InterPro" id="IPR015915">
    <property type="entry name" value="Kelch-typ_b-propeller"/>
</dbReference>
<name>A0A4U1EP65_MONMO</name>
<dbReference type="Pfam" id="PF01344">
    <property type="entry name" value="Kelch_1"/>
    <property type="match status" value="3"/>
</dbReference>
<dbReference type="AlphaFoldDB" id="A0A4U1EP65"/>
<keyword evidence="2" id="KW-0677">Repeat</keyword>
<evidence type="ECO:0000256" key="3">
    <source>
        <dbReference type="SAM" id="SignalP"/>
    </source>
</evidence>
<evidence type="ECO:0000256" key="1">
    <source>
        <dbReference type="ARBA" id="ARBA00022441"/>
    </source>
</evidence>
<feature type="signal peptide" evidence="3">
    <location>
        <begin position="1"/>
        <end position="22"/>
    </location>
</feature>
<sequence length="213" mass="23545">MSTRRLGVAVAVLGGFLYAVGGSDGTSPLNTEAKIRLLIENMLSQSEVAMKKTRVERYNPQENRWHTIAPMGTRRKHLGCAVYQDMIYAVGGRDDTTELSSAERYNPRTNQWSPVVAMTSRRSGVSARLLKTLKSKSTKRGLCRRRSLICKVGLAVVNGQLMAVGGFDGTTYLKTIEVFDPDANTWRLYGGMNYRRLGGGVGVIKMTHCESHI</sequence>
<feature type="non-terminal residue" evidence="4">
    <location>
        <position position="213"/>
    </location>
</feature>
<accession>A0A4U1EP65</accession>
<keyword evidence="1" id="KW-0880">Kelch repeat</keyword>
<evidence type="ECO:0000256" key="2">
    <source>
        <dbReference type="ARBA" id="ARBA00022737"/>
    </source>
</evidence>
<evidence type="ECO:0000313" key="4">
    <source>
        <dbReference type="EMBL" id="TKC38133.1"/>
    </source>
</evidence>
<organism evidence="4 5">
    <name type="scientific">Monodon monoceros</name>
    <name type="common">Narwhal</name>
    <name type="synonym">Ceratodon monodon</name>
    <dbReference type="NCBI Taxonomy" id="40151"/>
    <lineage>
        <taxon>Eukaryota</taxon>
        <taxon>Metazoa</taxon>
        <taxon>Chordata</taxon>
        <taxon>Craniata</taxon>
        <taxon>Vertebrata</taxon>
        <taxon>Euteleostomi</taxon>
        <taxon>Mammalia</taxon>
        <taxon>Eutheria</taxon>
        <taxon>Laurasiatheria</taxon>
        <taxon>Artiodactyla</taxon>
        <taxon>Whippomorpha</taxon>
        <taxon>Cetacea</taxon>
        <taxon>Odontoceti</taxon>
        <taxon>Monodontidae</taxon>
        <taxon>Monodon</taxon>
    </lineage>
</organism>
<dbReference type="SMART" id="SM00612">
    <property type="entry name" value="Kelch"/>
    <property type="match status" value="3"/>
</dbReference>